<keyword evidence="2" id="KW-1185">Reference proteome</keyword>
<comment type="caution">
    <text evidence="1">The sequence shown here is derived from an EMBL/GenBank/DDBJ whole genome shotgun (WGS) entry which is preliminary data.</text>
</comment>
<evidence type="ECO:0000313" key="1">
    <source>
        <dbReference type="EMBL" id="KAF3517460.1"/>
    </source>
</evidence>
<accession>A0ABQ7ATP1</accession>
<protein>
    <submittedName>
        <fullName evidence="1">Uncharacterized protein</fullName>
    </submittedName>
</protein>
<evidence type="ECO:0000313" key="2">
    <source>
        <dbReference type="Proteomes" id="UP000266723"/>
    </source>
</evidence>
<sequence length="245" mass="27104">MVTPIETKQELIRFDHRRGSYVNGMKAACSVQLAKLAERASWTNRLVQLTRSASWTGQTRRAGKSDFSFSPTRPFGELDCSFGSTRPFGELDWSNSLSGPVGLLVCWTARLVQLARSASRTGQTRRAGKLDCSFVQLARSASWTGQTRRVGKLEFSFGPTRLFGELDQMDELDGLLDLILPFGGLDVGVSLSRIRCPGLRASFLEGLSYISREFSDFDSVVTDFDSNNTAEAPKRIVRRFVSGGI</sequence>
<gene>
    <name evidence="1" type="ORF">DY000_02060322</name>
</gene>
<dbReference type="Proteomes" id="UP000266723">
    <property type="component" value="Unassembled WGS sequence"/>
</dbReference>
<reference evidence="1 2" key="1">
    <citation type="journal article" date="2020" name="BMC Genomics">
        <title>Intraspecific diversification of the crop wild relative Brassica cretica Lam. using demographic model selection.</title>
        <authorList>
            <person name="Kioukis A."/>
            <person name="Michalopoulou V.A."/>
            <person name="Briers L."/>
            <person name="Pirintsos S."/>
            <person name="Studholme D.J."/>
            <person name="Pavlidis P."/>
            <person name="Sarris P.F."/>
        </authorList>
    </citation>
    <scope>NUCLEOTIDE SEQUENCE [LARGE SCALE GENOMIC DNA]</scope>
    <source>
        <strain evidence="2">cv. PFS-1207/04</strain>
    </source>
</reference>
<proteinExistence type="predicted"/>
<dbReference type="EMBL" id="QGKV02001556">
    <property type="protein sequence ID" value="KAF3517460.1"/>
    <property type="molecule type" value="Genomic_DNA"/>
</dbReference>
<name>A0ABQ7ATP1_BRACR</name>
<organism evidence="1 2">
    <name type="scientific">Brassica cretica</name>
    <name type="common">Mustard</name>
    <dbReference type="NCBI Taxonomy" id="69181"/>
    <lineage>
        <taxon>Eukaryota</taxon>
        <taxon>Viridiplantae</taxon>
        <taxon>Streptophyta</taxon>
        <taxon>Embryophyta</taxon>
        <taxon>Tracheophyta</taxon>
        <taxon>Spermatophyta</taxon>
        <taxon>Magnoliopsida</taxon>
        <taxon>eudicotyledons</taxon>
        <taxon>Gunneridae</taxon>
        <taxon>Pentapetalae</taxon>
        <taxon>rosids</taxon>
        <taxon>malvids</taxon>
        <taxon>Brassicales</taxon>
        <taxon>Brassicaceae</taxon>
        <taxon>Brassiceae</taxon>
        <taxon>Brassica</taxon>
    </lineage>
</organism>